<gene>
    <name evidence="2" type="ORF">K435DRAFT_874805</name>
</gene>
<name>A0A4S8KW15_DENBC</name>
<reference evidence="2 3" key="1">
    <citation type="journal article" date="2019" name="Nat. Ecol. Evol.">
        <title>Megaphylogeny resolves global patterns of mushroom evolution.</title>
        <authorList>
            <person name="Varga T."/>
            <person name="Krizsan K."/>
            <person name="Foldi C."/>
            <person name="Dima B."/>
            <person name="Sanchez-Garcia M."/>
            <person name="Sanchez-Ramirez S."/>
            <person name="Szollosi G.J."/>
            <person name="Szarkandi J.G."/>
            <person name="Papp V."/>
            <person name="Albert L."/>
            <person name="Andreopoulos W."/>
            <person name="Angelini C."/>
            <person name="Antonin V."/>
            <person name="Barry K.W."/>
            <person name="Bougher N.L."/>
            <person name="Buchanan P."/>
            <person name="Buyck B."/>
            <person name="Bense V."/>
            <person name="Catcheside P."/>
            <person name="Chovatia M."/>
            <person name="Cooper J."/>
            <person name="Damon W."/>
            <person name="Desjardin D."/>
            <person name="Finy P."/>
            <person name="Geml J."/>
            <person name="Haridas S."/>
            <person name="Hughes K."/>
            <person name="Justo A."/>
            <person name="Karasinski D."/>
            <person name="Kautmanova I."/>
            <person name="Kiss B."/>
            <person name="Kocsube S."/>
            <person name="Kotiranta H."/>
            <person name="LaButti K.M."/>
            <person name="Lechner B.E."/>
            <person name="Liimatainen K."/>
            <person name="Lipzen A."/>
            <person name="Lukacs Z."/>
            <person name="Mihaltcheva S."/>
            <person name="Morgado L.N."/>
            <person name="Niskanen T."/>
            <person name="Noordeloos M.E."/>
            <person name="Ohm R.A."/>
            <person name="Ortiz-Santana B."/>
            <person name="Ovrebo C."/>
            <person name="Racz N."/>
            <person name="Riley R."/>
            <person name="Savchenko A."/>
            <person name="Shiryaev A."/>
            <person name="Soop K."/>
            <person name="Spirin V."/>
            <person name="Szebenyi C."/>
            <person name="Tomsovsky M."/>
            <person name="Tulloss R.E."/>
            <person name="Uehling J."/>
            <person name="Grigoriev I.V."/>
            <person name="Vagvolgyi C."/>
            <person name="Papp T."/>
            <person name="Martin F.M."/>
            <person name="Miettinen O."/>
            <person name="Hibbett D.S."/>
            <person name="Nagy L.G."/>
        </authorList>
    </citation>
    <scope>NUCLEOTIDE SEQUENCE [LARGE SCALE GENOMIC DNA]</scope>
    <source>
        <strain evidence="2 3">CBS 962.96</strain>
    </source>
</reference>
<feature type="region of interest" description="Disordered" evidence="1">
    <location>
        <begin position="229"/>
        <end position="253"/>
    </location>
</feature>
<organism evidence="2 3">
    <name type="scientific">Dendrothele bispora (strain CBS 962.96)</name>
    <dbReference type="NCBI Taxonomy" id="1314807"/>
    <lineage>
        <taxon>Eukaryota</taxon>
        <taxon>Fungi</taxon>
        <taxon>Dikarya</taxon>
        <taxon>Basidiomycota</taxon>
        <taxon>Agaricomycotina</taxon>
        <taxon>Agaricomycetes</taxon>
        <taxon>Agaricomycetidae</taxon>
        <taxon>Agaricales</taxon>
        <taxon>Agaricales incertae sedis</taxon>
        <taxon>Dendrothele</taxon>
    </lineage>
</organism>
<keyword evidence="3" id="KW-1185">Reference proteome</keyword>
<dbReference type="Proteomes" id="UP000297245">
    <property type="component" value="Unassembled WGS sequence"/>
</dbReference>
<evidence type="ECO:0000313" key="2">
    <source>
        <dbReference type="EMBL" id="THU80050.1"/>
    </source>
</evidence>
<proteinExistence type="predicted"/>
<evidence type="ECO:0000256" key="1">
    <source>
        <dbReference type="SAM" id="MobiDB-lite"/>
    </source>
</evidence>
<sequence length="323" mass="36083">MATQTTTETQTQQDPHPTPSPDPNHNSGFSTFTPDGYWRRQSHPRQHSESPPHSVFQGEGHTLRAATEPPSSPKDPNDERYLGSNTPNAPVIPTAYLPTPEPTRPRIRNRTFGQPEERNYRTLEEEVRATEGLGPRDPMISFRRPTSLPRSLQDEEQVQEMLVGPTSDPRSPQGFHTPIPPVERIPTNHSSPRSFRSSSEPHQGHERSFRSSSESPIGLLQPLAASERVNIPDNSPEPRGPVITFPPPRINEPRSYQTEYEDAMGSALNRSQPAVTTASSLPRRYSTPRDALEDIGEQCKRFGERLGVNGMESMGLEDHVRAV</sequence>
<feature type="region of interest" description="Disordered" evidence="1">
    <location>
        <begin position="1"/>
        <end position="217"/>
    </location>
</feature>
<feature type="compositionally biased region" description="Low complexity" evidence="1">
    <location>
        <begin position="1"/>
        <end position="15"/>
    </location>
</feature>
<protein>
    <submittedName>
        <fullName evidence="2">Uncharacterized protein</fullName>
    </submittedName>
</protein>
<dbReference type="EMBL" id="ML179946">
    <property type="protein sequence ID" value="THU80050.1"/>
    <property type="molecule type" value="Genomic_DNA"/>
</dbReference>
<accession>A0A4S8KW15</accession>
<feature type="compositionally biased region" description="Basic and acidic residues" evidence="1">
    <location>
        <begin position="115"/>
        <end position="129"/>
    </location>
</feature>
<dbReference type="AlphaFoldDB" id="A0A4S8KW15"/>
<evidence type="ECO:0000313" key="3">
    <source>
        <dbReference type="Proteomes" id="UP000297245"/>
    </source>
</evidence>